<dbReference type="SUPFAM" id="SSF103473">
    <property type="entry name" value="MFS general substrate transporter"/>
    <property type="match status" value="1"/>
</dbReference>
<proteinExistence type="inferred from homology"/>
<feature type="domain" description="Major facilitator superfamily (MFS) profile" evidence="9">
    <location>
        <begin position="17"/>
        <end position="402"/>
    </location>
</feature>
<evidence type="ECO:0000256" key="6">
    <source>
        <dbReference type="ARBA" id="ARBA00022989"/>
    </source>
</evidence>
<keyword evidence="5 8" id="KW-0812">Transmembrane</keyword>
<dbReference type="PANTHER" id="PTHR23502:SF132">
    <property type="entry name" value="POLYAMINE TRANSPORTER 2-RELATED"/>
    <property type="match status" value="1"/>
</dbReference>
<comment type="subcellular location">
    <subcellularLocation>
        <location evidence="8">Cell inner membrane</location>
        <topology evidence="8">Multi-pass membrane protein</topology>
    </subcellularLocation>
    <subcellularLocation>
        <location evidence="1">Cell membrane</location>
        <topology evidence="1">Multi-pass membrane protein</topology>
    </subcellularLocation>
</comment>
<feature type="transmembrane region" description="Helical" evidence="8">
    <location>
        <begin position="258"/>
        <end position="278"/>
    </location>
</feature>
<feature type="transmembrane region" description="Helical" evidence="8">
    <location>
        <begin position="290"/>
        <end position="310"/>
    </location>
</feature>
<dbReference type="InterPro" id="IPR020846">
    <property type="entry name" value="MFS_dom"/>
</dbReference>
<dbReference type="Gene3D" id="1.20.1720.10">
    <property type="entry name" value="Multidrug resistance protein D"/>
    <property type="match status" value="1"/>
</dbReference>
<evidence type="ECO:0000256" key="8">
    <source>
        <dbReference type="RuleBase" id="RU365088"/>
    </source>
</evidence>
<dbReference type="GO" id="GO:0005886">
    <property type="term" value="C:plasma membrane"/>
    <property type="evidence" value="ECO:0007669"/>
    <property type="project" value="UniProtKB-SubCell"/>
</dbReference>
<dbReference type="OrthoDB" id="9800416at2"/>
<evidence type="ECO:0000313" key="10">
    <source>
        <dbReference type="EMBL" id="TYR31079.1"/>
    </source>
</evidence>
<sequence length="413" mass="43989">MQKSTGEQPTAGLALPRFEFIALAAALMALNALAIDIMLPGLQEIGADLGVADENARQFVITAYVTGFGLTQLFFGPISDRYGRRVPLLAGMVVYVAAAFACAFAPSFGALLALRFVQGLGAAATRVIAVSIVRDTFGGRAMAEVMSLVFMVFMIIPVIAPGAGQVLMLAFDWPSIFIFMGLVGLAFTVWTWMRLPETLKDEYRRPLRAAVIIDGFRIVATNRMSVCYTVAMTSIFGALFGFINSAQQVYVGIYEVGTMFPVFFAVVAGLMAVSSFANSRLVGRLGMRRLAHGALLAFIVLTGTVFALSLQGPVPLWLFTGLFALAMMTFSWIGANFNSLAMEPLGHVAGTASSVQGFVQTIGGGLVGAAIGQAFDGTVMPLSAGYFFSGLLALVMVLIAEKGKLFRQQNPEV</sequence>
<evidence type="ECO:0000256" key="4">
    <source>
        <dbReference type="ARBA" id="ARBA00022475"/>
    </source>
</evidence>
<dbReference type="Proteomes" id="UP000323258">
    <property type="component" value="Unassembled WGS sequence"/>
</dbReference>
<keyword evidence="8" id="KW-0997">Cell inner membrane</keyword>
<keyword evidence="3 8" id="KW-0813">Transport</keyword>
<dbReference type="RefSeq" id="WP_148915880.1">
    <property type="nucleotide sequence ID" value="NZ_VSZS01000065.1"/>
</dbReference>
<keyword evidence="11" id="KW-1185">Reference proteome</keyword>
<dbReference type="InterPro" id="IPR011701">
    <property type="entry name" value="MFS"/>
</dbReference>
<keyword evidence="7 8" id="KW-0472">Membrane</keyword>
<protein>
    <recommendedName>
        <fullName evidence="8">Bcr/CflA family efflux transporter</fullName>
    </recommendedName>
</protein>
<evidence type="ECO:0000256" key="7">
    <source>
        <dbReference type="ARBA" id="ARBA00023136"/>
    </source>
</evidence>
<evidence type="ECO:0000259" key="9">
    <source>
        <dbReference type="PROSITE" id="PS50850"/>
    </source>
</evidence>
<organism evidence="10 11">
    <name type="scientific">Neoaquamicrobium microcysteis</name>
    <dbReference type="NCBI Taxonomy" id="2682781"/>
    <lineage>
        <taxon>Bacteria</taxon>
        <taxon>Pseudomonadati</taxon>
        <taxon>Pseudomonadota</taxon>
        <taxon>Alphaproteobacteria</taxon>
        <taxon>Hyphomicrobiales</taxon>
        <taxon>Phyllobacteriaceae</taxon>
        <taxon>Neoaquamicrobium</taxon>
    </lineage>
</organism>
<dbReference type="AlphaFoldDB" id="A0A5D4GTI4"/>
<dbReference type="PANTHER" id="PTHR23502">
    <property type="entry name" value="MAJOR FACILITATOR SUPERFAMILY"/>
    <property type="match status" value="1"/>
</dbReference>
<evidence type="ECO:0000256" key="5">
    <source>
        <dbReference type="ARBA" id="ARBA00022692"/>
    </source>
</evidence>
<reference evidence="10 11" key="2">
    <citation type="submission" date="2019-09" db="EMBL/GenBank/DDBJ databases">
        <title>Mesorhizobium sp. MaA-C15 isolated from Microcystis aeruginosa.</title>
        <authorList>
            <person name="Jeong S.E."/>
            <person name="Jin H.M."/>
            <person name="Jeon C.O."/>
        </authorList>
    </citation>
    <scope>NUCLEOTIDE SEQUENCE [LARGE SCALE GENOMIC DNA]</scope>
    <source>
        <strain evidence="10 11">MaA-C15</strain>
    </source>
</reference>
<dbReference type="Pfam" id="PF07690">
    <property type="entry name" value="MFS_1"/>
    <property type="match status" value="1"/>
</dbReference>
<evidence type="ECO:0000256" key="1">
    <source>
        <dbReference type="ARBA" id="ARBA00004651"/>
    </source>
</evidence>
<dbReference type="InterPro" id="IPR036259">
    <property type="entry name" value="MFS_trans_sf"/>
</dbReference>
<feature type="transmembrane region" description="Helical" evidence="8">
    <location>
        <begin position="381"/>
        <end position="400"/>
    </location>
</feature>
<feature type="transmembrane region" description="Helical" evidence="8">
    <location>
        <begin position="20"/>
        <end position="39"/>
    </location>
</feature>
<dbReference type="EMBL" id="VSZS01000065">
    <property type="protein sequence ID" value="TYR31079.1"/>
    <property type="molecule type" value="Genomic_DNA"/>
</dbReference>
<dbReference type="GO" id="GO:1990961">
    <property type="term" value="P:xenobiotic detoxification by transmembrane export across the plasma membrane"/>
    <property type="evidence" value="ECO:0007669"/>
    <property type="project" value="InterPro"/>
</dbReference>
<feature type="transmembrane region" description="Helical" evidence="8">
    <location>
        <begin position="145"/>
        <end position="170"/>
    </location>
</feature>
<feature type="transmembrane region" description="Helical" evidence="8">
    <location>
        <begin position="88"/>
        <end position="106"/>
    </location>
</feature>
<feature type="transmembrane region" description="Helical" evidence="8">
    <location>
        <begin position="112"/>
        <end position="133"/>
    </location>
</feature>
<dbReference type="GO" id="GO:0042910">
    <property type="term" value="F:xenobiotic transmembrane transporter activity"/>
    <property type="evidence" value="ECO:0007669"/>
    <property type="project" value="InterPro"/>
</dbReference>
<evidence type="ECO:0000313" key="11">
    <source>
        <dbReference type="Proteomes" id="UP000323258"/>
    </source>
</evidence>
<feature type="transmembrane region" description="Helical" evidence="8">
    <location>
        <begin position="316"/>
        <end position="337"/>
    </location>
</feature>
<reference evidence="10 11" key="1">
    <citation type="submission" date="2019-08" db="EMBL/GenBank/DDBJ databases">
        <authorList>
            <person name="Seo Y.L."/>
        </authorList>
    </citation>
    <scope>NUCLEOTIDE SEQUENCE [LARGE SCALE GENOMIC DNA]</scope>
    <source>
        <strain evidence="10 11">MaA-C15</strain>
    </source>
</reference>
<dbReference type="CDD" id="cd17320">
    <property type="entry name" value="MFS_MdfA_MDR_like"/>
    <property type="match status" value="1"/>
</dbReference>
<feature type="transmembrane region" description="Helical" evidence="8">
    <location>
        <begin position="226"/>
        <end position="246"/>
    </location>
</feature>
<dbReference type="InterPro" id="IPR004812">
    <property type="entry name" value="Efflux_drug-R_Bcr/CmlA"/>
</dbReference>
<dbReference type="PROSITE" id="PS50850">
    <property type="entry name" value="MFS"/>
    <property type="match status" value="1"/>
</dbReference>
<evidence type="ECO:0000256" key="2">
    <source>
        <dbReference type="ARBA" id="ARBA00006236"/>
    </source>
</evidence>
<keyword evidence="6 8" id="KW-1133">Transmembrane helix</keyword>
<gene>
    <name evidence="10" type="ORF">FY036_16760</name>
</gene>
<comment type="caution">
    <text evidence="10">The sequence shown here is derived from an EMBL/GenBank/DDBJ whole genome shotgun (WGS) entry which is preliminary data.</text>
</comment>
<evidence type="ECO:0000256" key="3">
    <source>
        <dbReference type="ARBA" id="ARBA00022448"/>
    </source>
</evidence>
<accession>A0A5D4GTI4</accession>
<dbReference type="NCBIfam" id="TIGR00710">
    <property type="entry name" value="efflux_Bcr_CflA"/>
    <property type="match status" value="1"/>
</dbReference>
<comment type="similarity">
    <text evidence="2 8">Belongs to the major facilitator superfamily. Bcr/CmlA family.</text>
</comment>
<comment type="caution">
    <text evidence="8">Lacks conserved residue(s) required for the propagation of feature annotation.</text>
</comment>
<feature type="transmembrane region" description="Helical" evidence="8">
    <location>
        <begin position="59"/>
        <end position="76"/>
    </location>
</feature>
<keyword evidence="4" id="KW-1003">Cell membrane</keyword>
<feature type="transmembrane region" description="Helical" evidence="8">
    <location>
        <begin position="176"/>
        <end position="195"/>
    </location>
</feature>
<name>A0A5D4GTI4_9HYPH</name>